<gene>
    <name evidence="2" type="ORF">COHA_002822</name>
</gene>
<proteinExistence type="predicted"/>
<keyword evidence="3" id="KW-1185">Reference proteome</keyword>
<dbReference type="AlphaFoldDB" id="A0AAD5DT81"/>
<feature type="coiled-coil region" evidence="1">
    <location>
        <begin position="110"/>
        <end position="158"/>
    </location>
</feature>
<organism evidence="2 3">
    <name type="scientific">Chlorella ohadii</name>
    <dbReference type="NCBI Taxonomy" id="2649997"/>
    <lineage>
        <taxon>Eukaryota</taxon>
        <taxon>Viridiplantae</taxon>
        <taxon>Chlorophyta</taxon>
        <taxon>core chlorophytes</taxon>
        <taxon>Trebouxiophyceae</taxon>
        <taxon>Chlorellales</taxon>
        <taxon>Chlorellaceae</taxon>
        <taxon>Chlorella clade</taxon>
        <taxon>Chlorella</taxon>
    </lineage>
</organism>
<sequence length="168" mass="18664">MDQQEVIQLAAIGFVTGGAAALTPGVCTLLREGLEREATDPARLAQATAAVELLVRTGQSLEPMVSIARTFKAERDTARQQAHAYYNQSQATQQQVAVAKARLDGQNQAPAEWERERAELQAEVARLREQNEELEAKLEKVREQRDGATRELSMLEAQLKWMAGARRH</sequence>
<dbReference type="Gene3D" id="1.10.287.1490">
    <property type="match status" value="1"/>
</dbReference>
<keyword evidence="1" id="KW-0175">Coiled coil</keyword>
<name>A0AAD5DT81_9CHLO</name>
<evidence type="ECO:0000313" key="2">
    <source>
        <dbReference type="EMBL" id="KAI7843580.1"/>
    </source>
</evidence>
<accession>A0AAD5DT81</accession>
<evidence type="ECO:0000313" key="3">
    <source>
        <dbReference type="Proteomes" id="UP001205105"/>
    </source>
</evidence>
<reference evidence="2" key="1">
    <citation type="submission" date="2020-11" db="EMBL/GenBank/DDBJ databases">
        <title>Chlorella ohadii genome sequencing and assembly.</title>
        <authorList>
            <person name="Murik O."/>
            <person name="Treves H."/>
            <person name="Kedem I."/>
            <person name="Shotland Y."/>
            <person name="Kaplan A."/>
        </authorList>
    </citation>
    <scope>NUCLEOTIDE SEQUENCE</scope>
    <source>
        <strain evidence="2">1</strain>
    </source>
</reference>
<dbReference type="Proteomes" id="UP001205105">
    <property type="component" value="Unassembled WGS sequence"/>
</dbReference>
<protein>
    <submittedName>
        <fullName evidence="2">Uncharacterized protein</fullName>
    </submittedName>
</protein>
<evidence type="ECO:0000256" key="1">
    <source>
        <dbReference type="SAM" id="Coils"/>
    </source>
</evidence>
<dbReference type="EMBL" id="JADXDR010000037">
    <property type="protein sequence ID" value="KAI7843580.1"/>
    <property type="molecule type" value="Genomic_DNA"/>
</dbReference>
<comment type="caution">
    <text evidence="2">The sequence shown here is derived from an EMBL/GenBank/DDBJ whole genome shotgun (WGS) entry which is preliminary data.</text>
</comment>